<evidence type="ECO:0000313" key="2">
    <source>
        <dbReference type="EMBL" id="CAD6246656.1"/>
    </source>
</evidence>
<proteinExistence type="predicted"/>
<keyword evidence="3" id="KW-1185">Reference proteome</keyword>
<name>A0A811PSW6_9POAL</name>
<dbReference type="PANTHER" id="PTHR37244">
    <property type="entry name" value="NADP-SPECIFIC GLUTAMATE DEHYDROGENASE"/>
    <property type="match status" value="1"/>
</dbReference>
<dbReference type="PANTHER" id="PTHR37244:SF1">
    <property type="entry name" value="NADP-SPECIFIC GLUTAMATE DEHYDROGENASE"/>
    <property type="match status" value="1"/>
</dbReference>
<organism evidence="2 3">
    <name type="scientific">Miscanthus lutarioriparius</name>
    <dbReference type="NCBI Taxonomy" id="422564"/>
    <lineage>
        <taxon>Eukaryota</taxon>
        <taxon>Viridiplantae</taxon>
        <taxon>Streptophyta</taxon>
        <taxon>Embryophyta</taxon>
        <taxon>Tracheophyta</taxon>
        <taxon>Spermatophyta</taxon>
        <taxon>Magnoliopsida</taxon>
        <taxon>Liliopsida</taxon>
        <taxon>Poales</taxon>
        <taxon>Poaceae</taxon>
        <taxon>PACMAD clade</taxon>
        <taxon>Panicoideae</taxon>
        <taxon>Andropogonodae</taxon>
        <taxon>Andropogoneae</taxon>
        <taxon>Saccharinae</taxon>
        <taxon>Miscanthus</taxon>
    </lineage>
</organism>
<dbReference type="AlphaFoldDB" id="A0A811PSW6"/>
<keyword evidence="1" id="KW-1133">Transmembrane helix</keyword>
<evidence type="ECO:0000313" key="3">
    <source>
        <dbReference type="Proteomes" id="UP000604825"/>
    </source>
</evidence>
<protein>
    <submittedName>
        <fullName evidence="2">Uncharacterized protein</fullName>
    </submittedName>
</protein>
<dbReference type="OrthoDB" id="2016101at2759"/>
<dbReference type="Proteomes" id="UP000604825">
    <property type="component" value="Unassembled WGS sequence"/>
</dbReference>
<reference evidence="2" key="1">
    <citation type="submission" date="2020-10" db="EMBL/GenBank/DDBJ databases">
        <authorList>
            <person name="Han B."/>
            <person name="Lu T."/>
            <person name="Zhao Q."/>
            <person name="Huang X."/>
            <person name="Zhao Y."/>
        </authorList>
    </citation>
    <scope>NUCLEOTIDE SEQUENCE</scope>
</reference>
<dbReference type="EMBL" id="CAJGYO010000007">
    <property type="protein sequence ID" value="CAD6246656.1"/>
    <property type="molecule type" value="Genomic_DNA"/>
</dbReference>
<keyword evidence="1" id="KW-0812">Transmembrane</keyword>
<evidence type="ECO:0000256" key="1">
    <source>
        <dbReference type="SAM" id="Phobius"/>
    </source>
</evidence>
<sequence>MADPGGCLEVRLFYVRVSPHGGAAPPPRLTLELRPAGGDGEAQAPAIPLPLRLDRHDTASGEATYVSTAAARLPPPAAAFDVADHRGAALLRGSLRWCPGAKGGSPAWEIDCVPAAGAAASASAFEVYVAGCCAGEPAVLTHALRLATPEEAAGALVRPRSGALAIVTIEPQVSVDQYQLLWQAASNEGDNDMNTGSMQYPEGWYSDDDDGQLSWFNAGVRVGVGIGLGVCVGVGIGVGLLMRSYQATTRSLKRRFF</sequence>
<accession>A0A811PSW6</accession>
<feature type="transmembrane region" description="Helical" evidence="1">
    <location>
        <begin position="222"/>
        <end position="245"/>
    </location>
</feature>
<comment type="caution">
    <text evidence="2">The sequence shown here is derived from an EMBL/GenBank/DDBJ whole genome shotgun (WGS) entry which is preliminary data.</text>
</comment>
<gene>
    <name evidence="2" type="ORF">NCGR_LOCUS30902</name>
</gene>
<keyword evidence="1" id="KW-0472">Membrane</keyword>